<feature type="region of interest" description="Disordered" evidence="5">
    <location>
        <begin position="1291"/>
        <end position="1310"/>
    </location>
</feature>
<evidence type="ECO:0000256" key="1">
    <source>
        <dbReference type="ARBA" id="ARBA00005234"/>
    </source>
</evidence>
<feature type="compositionally biased region" description="Basic and acidic residues" evidence="5">
    <location>
        <begin position="454"/>
        <end position="466"/>
    </location>
</feature>
<feature type="compositionally biased region" description="Acidic residues" evidence="5">
    <location>
        <begin position="414"/>
        <end position="424"/>
    </location>
</feature>
<feature type="transmembrane region" description="Helical" evidence="6">
    <location>
        <begin position="241"/>
        <end position="266"/>
    </location>
</feature>
<dbReference type="InterPro" id="IPR038765">
    <property type="entry name" value="Papain-like_cys_pep_sf"/>
</dbReference>
<protein>
    <recommendedName>
        <fullName evidence="7">Ubiquitin-like protease family profile domain-containing protein</fullName>
    </recommendedName>
</protein>
<dbReference type="PROSITE" id="PS50600">
    <property type="entry name" value="ULP_PROTEASE"/>
    <property type="match status" value="1"/>
</dbReference>
<feature type="compositionally biased region" description="Basic and acidic residues" evidence="5">
    <location>
        <begin position="736"/>
        <end position="761"/>
    </location>
</feature>
<evidence type="ECO:0000256" key="4">
    <source>
        <dbReference type="SAM" id="Coils"/>
    </source>
</evidence>
<feature type="coiled-coil region" evidence="4">
    <location>
        <begin position="543"/>
        <end position="644"/>
    </location>
</feature>
<keyword evidence="4" id="KW-0175">Coiled coil</keyword>
<dbReference type="PANTHER" id="PTHR21713">
    <property type="entry name" value="NASCENT POLYPEPTIDE ASSOCIATED COMPLEX ALPHA SUBUNIT-RELATED"/>
    <property type="match status" value="1"/>
</dbReference>
<feature type="compositionally biased region" description="Basic and acidic residues" evidence="5">
    <location>
        <begin position="1165"/>
        <end position="1215"/>
    </location>
</feature>
<comment type="similarity">
    <text evidence="1">Belongs to the peptidase C48 family.</text>
</comment>
<feature type="region of interest" description="Disordered" evidence="5">
    <location>
        <begin position="736"/>
        <end position="787"/>
    </location>
</feature>
<keyword evidence="3" id="KW-0378">Hydrolase</keyword>
<keyword evidence="6" id="KW-0472">Membrane</keyword>
<proteinExistence type="inferred from homology"/>
<feature type="region of interest" description="Disordered" evidence="5">
    <location>
        <begin position="377"/>
        <end position="477"/>
    </location>
</feature>
<keyword evidence="2" id="KW-0645">Protease</keyword>
<evidence type="ECO:0000313" key="8">
    <source>
        <dbReference type="EMBL" id="KAG5558389.1"/>
    </source>
</evidence>
<feature type="domain" description="Ubiquitin-like protease family profile" evidence="7">
    <location>
        <begin position="788"/>
        <end position="996"/>
    </location>
</feature>
<feature type="compositionally biased region" description="Low complexity" evidence="5">
    <location>
        <begin position="78"/>
        <end position="87"/>
    </location>
</feature>
<feature type="region of interest" description="Disordered" evidence="5">
    <location>
        <begin position="1155"/>
        <end position="1276"/>
    </location>
</feature>
<feature type="compositionally biased region" description="Polar residues" evidence="5">
    <location>
        <begin position="1155"/>
        <end position="1164"/>
    </location>
</feature>
<keyword evidence="6" id="KW-0812">Transmembrane</keyword>
<feature type="compositionally biased region" description="Basic and acidic residues" evidence="5">
    <location>
        <begin position="1223"/>
        <end position="1272"/>
    </location>
</feature>
<dbReference type="InterPro" id="IPR016641">
    <property type="entry name" value="EGD2/NACA0like"/>
</dbReference>
<dbReference type="Gene3D" id="3.40.395.10">
    <property type="entry name" value="Adenoviral Proteinase, Chain A"/>
    <property type="match status" value="1"/>
</dbReference>
<dbReference type="GO" id="GO:0006508">
    <property type="term" value="P:proteolysis"/>
    <property type="evidence" value="ECO:0007669"/>
    <property type="project" value="UniProtKB-KW"/>
</dbReference>
<dbReference type="SUPFAM" id="SSF54001">
    <property type="entry name" value="Cysteine proteinases"/>
    <property type="match status" value="1"/>
</dbReference>
<dbReference type="EMBL" id="JACTNZ010000003">
    <property type="protein sequence ID" value="KAG5558389.1"/>
    <property type="molecule type" value="Genomic_DNA"/>
</dbReference>
<dbReference type="GO" id="GO:0008234">
    <property type="term" value="F:cysteine-type peptidase activity"/>
    <property type="evidence" value="ECO:0007669"/>
    <property type="project" value="InterPro"/>
</dbReference>
<feature type="compositionally biased region" description="Polar residues" evidence="5">
    <location>
        <begin position="1296"/>
        <end position="1308"/>
    </location>
</feature>
<evidence type="ECO:0000256" key="5">
    <source>
        <dbReference type="SAM" id="MobiDB-lite"/>
    </source>
</evidence>
<feature type="compositionally biased region" description="Acidic residues" evidence="5">
    <location>
        <begin position="377"/>
        <end position="396"/>
    </location>
</feature>
<feature type="region of interest" description="Disordered" evidence="5">
    <location>
        <begin position="60"/>
        <end position="93"/>
    </location>
</feature>
<evidence type="ECO:0000256" key="6">
    <source>
        <dbReference type="SAM" id="Phobius"/>
    </source>
</evidence>
<name>A0AAV6L1L5_9ERIC</name>
<accession>A0AAV6L1L5</accession>
<dbReference type="InterPro" id="IPR003653">
    <property type="entry name" value="Peptidase_C48_C"/>
</dbReference>
<organism evidence="8 9">
    <name type="scientific">Rhododendron griersonianum</name>
    <dbReference type="NCBI Taxonomy" id="479676"/>
    <lineage>
        <taxon>Eukaryota</taxon>
        <taxon>Viridiplantae</taxon>
        <taxon>Streptophyta</taxon>
        <taxon>Embryophyta</taxon>
        <taxon>Tracheophyta</taxon>
        <taxon>Spermatophyta</taxon>
        <taxon>Magnoliopsida</taxon>
        <taxon>eudicotyledons</taxon>
        <taxon>Gunneridae</taxon>
        <taxon>Pentapetalae</taxon>
        <taxon>asterids</taxon>
        <taxon>Ericales</taxon>
        <taxon>Ericaceae</taxon>
        <taxon>Ericoideae</taxon>
        <taxon>Rhodoreae</taxon>
        <taxon>Rhododendron</taxon>
    </lineage>
</organism>
<comment type="caution">
    <text evidence="8">The sequence shown here is derived from an EMBL/GenBank/DDBJ whole genome shotgun (WGS) entry which is preliminary data.</text>
</comment>
<keyword evidence="9" id="KW-1185">Reference proteome</keyword>
<feature type="region of interest" description="Disordered" evidence="5">
    <location>
        <begin position="520"/>
        <end position="540"/>
    </location>
</feature>
<feature type="region of interest" description="Disordered" evidence="5">
    <location>
        <begin position="332"/>
        <end position="365"/>
    </location>
</feature>
<feature type="compositionally biased region" description="Basic residues" evidence="5">
    <location>
        <begin position="60"/>
        <end position="70"/>
    </location>
</feature>
<dbReference type="GO" id="GO:0005854">
    <property type="term" value="C:nascent polypeptide-associated complex"/>
    <property type="evidence" value="ECO:0007669"/>
    <property type="project" value="InterPro"/>
</dbReference>
<keyword evidence="6" id="KW-1133">Transmembrane helix</keyword>
<dbReference type="Proteomes" id="UP000823749">
    <property type="component" value="Chromosome 3"/>
</dbReference>
<evidence type="ECO:0000256" key="3">
    <source>
        <dbReference type="ARBA" id="ARBA00022801"/>
    </source>
</evidence>
<evidence type="ECO:0000256" key="2">
    <source>
        <dbReference type="ARBA" id="ARBA00022670"/>
    </source>
</evidence>
<reference evidence="8" key="1">
    <citation type="submission" date="2020-08" db="EMBL/GenBank/DDBJ databases">
        <title>Plant Genome Project.</title>
        <authorList>
            <person name="Zhang R.-G."/>
        </authorList>
    </citation>
    <scope>NUCLEOTIDE SEQUENCE</scope>
    <source>
        <strain evidence="8">WSP0</strain>
        <tissue evidence="8">Leaf</tissue>
    </source>
</reference>
<evidence type="ECO:0000259" key="7">
    <source>
        <dbReference type="PROSITE" id="PS50600"/>
    </source>
</evidence>
<gene>
    <name evidence="8" type="ORF">RHGRI_008346</name>
</gene>
<evidence type="ECO:0000313" key="9">
    <source>
        <dbReference type="Proteomes" id="UP000823749"/>
    </source>
</evidence>
<sequence length="1695" mass="196219">MPNGEGFPSDVVRWCVGCRGSDGRRLEKERQWRQRGSGEVQRFQNRSKVFSIEKMGKKSLAIKKKPRKPRNTPVATPRSTQSTSSSSIRKKNSSPYLKHLPYRANLQAAVKYIATIKLRKPHIELLKETPFWLLINTLKEKDLKPEEFRKVDVSVEMILKQYRGNGHFLIGSKLVELRVSDIQLIFGIISGKEKISGLYCSRNKVKFARRKNLQRLDQLGIKSLITEQLLKSNTKRDIEDIARFLCLFLCTTLFFTSSATLSWVYVKHMDDWNKMKNYDWGTAIKDMLIRSIEKNISDPWKVQGCAILLLVNEDELTTTSEEDLIYKMQIEQEEGEEEQEEGEEEEEEKEEEEEEEEEIIDQQNEIEQEVIQIEEEEYEEEQVREEKEMQEEEEQDATPLKHVLEKGNARGIEQEEDLVEEGEQEVIHNGQEEEKEEKEKEGQRDATPLEQVVEEERGDSIEKIVEEGDSAEEGDSIEKVLEEGESDDDTEMNDMFHTAEAVHEQFQSTNQSASTFVPETQFSKQARDHQTAVEDDSEFGERQNQVKKVFDKLEEEIVKLKDNCGKLKEDSVIHEAQIRLLENQNSKLERETLLLRLDLNEEQQRRKTVEYEKNKMAREKDAEIALLKQRIKNLTNEKIDIEAEHVVHEVTQQWKKNRQKQSASTIFDSMSDARLHEITQQARETVEKRKEKETASRLSKKSTYMRPIVKKIWKFRAEDQFRRSFDSENERQIHELTKKFGMKKTAEQGKNKEVLHEGGESKKRKGSSDVIKGAEDPGQAQQSKKRKLLKSGPVFRYLSKEAKKKLTSFWRSAAATDSLWAGSQYETSIYADEVSHILEQEAIANSYLEAKANETARRKMYDDDLNNVLTFDFVIFPIHEDDHWTLLVLKVLEGTWCFYDSMRVKQNQKPIRCKAATNIVMKLFTLCSSLKIFTLQNTKLQIPFVSIKQQKRVTGYLKERWHRLPIEPKVRIEQDCPQQPPGSDCGIIVCKIMKHFVLNEELQSDISDEECNKIRAEILEQFITDEVGSWQSQENKEVEHAEEEDCENAYELRPRANVNRATMEEPGTRTPFDIAKEDSILISWSFVQLMEDLPAMSNYNWSQAILDNLRKSVEAYPTKPKNVAGCVMLLLLLDSTLQRTDREVRVFRTLRNEQNTSNMIQGNSEHNERQCDEDHGSTGKDDEDHGISGHDDSPEHDSEIQHESTEKRSEDHGSEENEEQQCDEDHGSTGKDNEDHGISEHDDSPEHDNEIQHESTEKRSEDHGSEENEEQRTPIYVPYCGSLALVSEDGLEKLDFNQTEEQSEQQSPMYLDSAMTGKSTLNVLNQTEEQSEQQSPMYLDSAMTGKSTLNVLSEAADIEHSWSLVYKRRSKMAGTESQKLIKSTEPEQPSCLFLDSTSTLQGETPAIEKQSDFNLDSTLQKENEVANCRSTEPEQPSCLFLDSISTLQGETPAIEKQSDFYLDSALQKENEAVTCKIKELLEQIDEERGLKEEQMEKNEELLKQIEELRALKEDEIKELKSIIEANNEAATSRSRELIEQIDEERGLKEKEMEKNKEQVKQIEELKCEAVKQQEENAAKIAELVVLFDEERGLKEEEMEKNKELVKQMEELKCEAVKKQEENAARIAELENQGAVMNKEKAKLINKIDEVRKKREEEVKNISQKIHSKELDELSKAYLEMKKIQRDYGAQIVLKD</sequence>
<feature type="coiled-coil region" evidence="4">
    <location>
        <begin position="1470"/>
        <end position="1660"/>
    </location>
</feature>
<dbReference type="Pfam" id="PF02902">
    <property type="entry name" value="Peptidase_C48"/>
    <property type="match status" value="1"/>
</dbReference>